<proteinExistence type="predicted"/>
<dbReference type="EMBL" id="AGNL01002866">
    <property type="protein sequence ID" value="EJK75560.1"/>
    <property type="molecule type" value="Genomic_DNA"/>
</dbReference>
<evidence type="ECO:0000313" key="1">
    <source>
        <dbReference type="EMBL" id="EJK75560.1"/>
    </source>
</evidence>
<accession>K0TDN9</accession>
<sequence>EVPPPVAMTWIGCFLNNVDPIDATTRHVSCGRIPSSKLYLHSDRTDSLPCTGGPLRLTLEDADNTYPLTPLILLRGDTHTTVRNWRIVCWPRGLG</sequence>
<name>K0TDN9_THAOC</name>
<comment type="caution">
    <text evidence="1">The sequence shown here is derived from an EMBL/GenBank/DDBJ whole genome shotgun (WGS) entry which is preliminary data.</text>
</comment>
<feature type="non-terminal residue" evidence="1">
    <location>
        <position position="1"/>
    </location>
</feature>
<reference evidence="1 2" key="1">
    <citation type="journal article" date="2012" name="Genome Biol.">
        <title>Genome and low-iron response of an oceanic diatom adapted to chronic iron limitation.</title>
        <authorList>
            <person name="Lommer M."/>
            <person name="Specht M."/>
            <person name="Roy A.S."/>
            <person name="Kraemer L."/>
            <person name="Andreson R."/>
            <person name="Gutowska M.A."/>
            <person name="Wolf J."/>
            <person name="Bergner S.V."/>
            <person name="Schilhabel M.B."/>
            <person name="Klostermeier U.C."/>
            <person name="Beiko R.G."/>
            <person name="Rosenstiel P."/>
            <person name="Hippler M."/>
            <person name="Laroche J."/>
        </authorList>
    </citation>
    <scope>NUCLEOTIDE SEQUENCE [LARGE SCALE GENOMIC DNA]</scope>
    <source>
        <strain evidence="1 2">CCMP1005</strain>
    </source>
</reference>
<gene>
    <name evidence="1" type="ORF">THAOC_02709</name>
</gene>
<dbReference type="Proteomes" id="UP000266841">
    <property type="component" value="Unassembled WGS sequence"/>
</dbReference>
<evidence type="ECO:0000313" key="2">
    <source>
        <dbReference type="Proteomes" id="UP000266841"/>
    </source>
</evidence>
<organism evidence="1 2">
    <name type="scientific">Thalassiosira oceanica</name>
    <name type="common">Marine diatom</name>
    <dbReference type="NCBI Taxonomy" id="159749"/>
    <lineage>
        <taxon>Eukaryota</taxon>
        <taxon>Sar</taxon>
        <taxon>Stramenopiles</taxon>
        <taxon>Ochrophyta</taxon>
        <taxon>Bacillariophyta</taxon>
        <taxon>Coscinodiscophyceae</taxon>
        <taxon>Thalassiosirophycidae</taxon>
        <taxon>Thalassiosirales</taxon>
        <taxon>Thalassiosiraceae</taxon>
        <taxon>Thalassiosira</taxon>
    </lineage>
</organism>
<dbReference type="AlphaFoldDB" id="K0TDN9"/>
<protein>
    <submittedName>
        <fullName evidence="1">Uncharacterized protein</fullName>
    </submittedName>
</protein>
<keyword evidence="2" id="KW-1185">Reference proteome</keyword>